<proteinExistence type="predicted"/>
<organism evidence="1 2">
    <name type="scientific">Batillaria attramentaria</name>
    <dbReference type="NCBI Taxonomy" id="370345"/>
    <lineage>
        <taxon>Eukaryota</taxon>
        <taxon>Metazoa</taxon>
        <taxon>Spiralia</taxon>
        <taxon>Lophotrochozoa</taxon>
        <taxon>Mollusca</taxon>
        <taxon>Gastropoda</taxon>
        <taxon>Caenogastropoda</taxon>
        <taxon>Sorbeoconcha</taxon>
        <taxon>Cerithioidea</taxon>
        <taxon>Batillariidae</taxon>
        <taxon>Batillaria</taxon>
    </lineage>
</organism>
<name>A0ABD0LZ06_9CAEN</name>
<dbReference type="Proteomes" id="UP001519460">
    <property type="component" value="Unassembled WGS sequence"/>
</dbReference>
<dbReference type="AlphaFoldDB" id="A0ABD0LZ06"/>
<reference evidence="1 2" key="1">
    <citation type="journal article" date="2023" name="Sci. Data">
        <title>Genome assembly of the Korean intertidal mud-creeper Batillaria attramentaria.</title>
        <authorList>
            <person name="Patra A.K."/>
            <person name="Ho P.T."/>
            <person name="Jun S."/>
            <person name="Lee S.J."/>
            <person name="Kim Y."/>
            <person name="Won Y.J."/>
        </authorList>
    </citation>
    <scope>NUCLEOTIDE SEQUENCE [LARGE SCALE GENOMIC DNA]</scope>
    <source>
        <strain evidence="1">Wonlab-2016</strain>
    </source>
</reference>
<evidence type="ECO:0000313" key="1">
    <source>
        <dbReference type="EMBL" id="KAK7504243.1"/>
    </source>
</evidence>
<sequence>MKWEIYIYTPRESKLNNETIALRPYLTRWGQRPCYITDNTVVFVTQWNGCDVTVRAGLTVGAHYLFPARRTGQKKPLTCRVSRYSPTFMSAIASCPRGDCADAVCVTSLENQLARSWGKIKHF</sequence>
<keyword evidence="2" id="KW-1185">Reference proteome</keyword>
<comment type="caution">
    <text evidence="1">The sequence shown here is derived from an EMBL/GenBank/DDBJ whole genome shotgun (WGS) entry which is preliminary data.</text>
</comment>
<protein>
    <submittedName>
        <fullName evidence="1">Uncharacterized protein</fullName>
    </submittedName>
</protein>
<accession>A0ABD0LZ06</accession>
<gene>
    <name evidence="1" type="ORF">BaRGS_00004547</name>
</gene>
<evidence type="ECO:0000313" key="2">
    <source>
        <dbReference type="Proteomes" id="UP001519460"/>
    </source>
</evidence>
<dbReference type="EMBL" id="JACVVK020000016">
    <property type="protein sequence ID" value="KAK7504243.1"/>
    <property type="molecule type" value="Genomic_DNA"/>
</dbReference>